<dbReference type="EMBL" id="JACJJG010000040">
    <property type="protein sequence ID" value="MBM6673870.1"/>
    <property type="molecule type" value="Genomic_DNA"/>
</dbReference>
<reference evidence="1" key="2">
    <citation type="journal article" date="2021" name="Sci. Rep.">
        <title>The distribution of antibiotic resistance genes in chicken gut microbiota commensals.</title>
        <authorList>
            <person name="Juricova H."/>
            <person name="Matiasovicova J."/>
            <person name="Kubasova T."/>
            <person name="Cejkova D."/>
            <person name="Rychlik I."/>
        </authorList>
    </citation>
    <scope>NUCLEOTIDE SEQUENCE</scope>
    <source>
        <strain evidence="1">An824</strain>
    </source>
</reference>
<gene>
    <name evidence="1" type="ORF">H6A34_08275</name>
</gene>
<dbReference type="AlphaFoldDB" id="A0A939B7P4"/>
<name>A0A939B7P4_9BACT</name>
<proteinExistence type="predicted"/>
<evidence type="ECO:0000313" key="1">
    <source>
        <dbReference type="EMBL" id="MBM6673870.1"/>
    </source>
</evidence>
<protein>
    <submittedName>
        <fullName evidence="1">Uncharacterized protein</fullName>
    </submittedName>
</protein>
<comment type="caution">
    <text evidence="1">The sequence shown here is derived from an EMBL/GenBank/DDBJ whole genome shotgun (WGS) entry which is preliminary data.</text>
</comment>
<reference evidence="1" key="1">
    <citation type="submission" date="2020-08" db="EMBL/GenBank/DDBJ databases">
        <authorList>
            <person name="Cejkova D."/>
            <person name="Kubasova T."/>
            <person name="Jahodarova E."/>
            <person name="Rychlik I."/>
        </authorList>
    </citation>
    <scope>NUCLEOTIDE SEQUENCE</scope>
    <source>
        <strain evidence="1">An824</strain>
    </source>
</reference>
<keyword evidence="2" id="KW-1185">Reference proteome</keyword>
<sequence length="74" mass="8279">MSTFLLTAKMNIPLNSGMRIEKGQVFEVNLPFGHLPFDSIDSKSRVTKILELQGFDVCGHESILSGGFFDFKKL</sequence>
<evidence type="ECO:0000313" key="2">
    <source>
        <dbReference type="Proteomes" id="UP000706891"/>
    </source>
</evidence>
<dbReference type="Proteomes" id="UP000706891">
    <property type="component" value="Unassembled WGS sequence"/>
</dbReference>
<dbReference type="RefSeq" id="WP_205104818.1">
    <property type="nucleotide sequence ID" value="NZ_JACJJG010000040.1"/>
</dbReference>
<accession>A0A939B7P4</accession>
<organism evidence="1 2">
    <name type="scientific">Marseilla massiliensis</name>
    <dbReference type="NCBI Taxonomy" id="1841864"/>
    <lineage>
        <taxon>Bacteria</taxon>
        <taxon>Pseudomonadati</taxon>
        <taxon>Bacteroidota</taxon>
        <taxon>Bacteroidia</taxon>
        <taxon>Bacteroidales</taxon>
        <taxon>Prevotellaceae</taxon>
        <taxon>Marseilla</taxon>
    </lineage>
</organism>